<feature type="domain" description="ELP1 first N-terminal beta-propeller" evidence="7">
    <location>
        <begin position="1"/>
        <end position="362"/>
    </location>
</feature>
<evidence type="ECO:0000256" key="2">
    <source>
        <dbReference type="ARBA" id="ARBA00006086"/>
    </source>
</evidence>
<gene>
    <name evidence="12" type="ORF">EJ06DRAFT_80937</name>
</gene>
<evidence type="ECO:0000256" key="5">
    <source>
        <dbReference type="PIRNR" id="PIRNR017233"/>
    </source>
</evidence>
<evidence type="ECO:0000256" key="1">
    <source>
        <dbReference type="ARBA" id="ARBA00005043"/>
    </source>
</evidence>
<evidence type="ECO:0000256" key="6">
    <source>
        <dbReference type="SAM" id="MobiDB-lite"/>
    </source>
</evidence>
<feature type="domain" description="ELP1 N-terminal second beta-propeller" evidence="8">
    <location>
        <begin position="417"/>
        <end position="668"/>
    </location>
</feature>
<keyword evidence="4" id="KW-0819">tRNA processing</keyword>
<protein>
    <recommendedName>
        <fullName evidence="5">Elongator complex protein 1</fullName>
    </recommendedName>
</protein>
<organism evidence="12 13">
    <name type="scientific">Trichodelitschia bisporula</name>
    <dbReference type="NCBI Taxonomy" id="703511"/>
    <lineage>
        <taxon>Eukaryota</taxon>
        <taxon>Fungi</taxon>
        <taxon>Dikarya</taxon>
        <taxon>Ascomycota</taxon>
        <taxon>Pezizomycotina</taxon>
        <taxon>Dothideomycetes</taxon>
        <taxon>Dothideomycetes incertae sedis</taxon>
        <taxon>Phaeotrichales</taxon>
        <taxon>Phaeotrichaceae</taxon>
        <taxon>Trichodelitschia</taxon>
    </lineage>
</organism>
<dbReference type="Pfam" id="PF23878">
    <property type="entry name" value="TPR_ELP1"/>
    <property type="match status" value="1"/>
</dbReference>
<evidence type="ECO:0000256" key="3">
    <source>
        <dbReference type="ARBA" id="ARBA00022490"/>
    </source>
</evidence>
<proteinExistence type="inferred from homology"/>
<keyword evidence="12" id="KW-0418">Kinase</keyword>
<accession>A0A6G1HTH5</accession>
<comment type="pathway">
    <text evidence="1">tRNA modification; 5-methoxycarbonylmethyl-2-thiouridine-tRNA biosynthesis.</text>
</comment>
<dbReference type="GO" id="GO:0005634">
    <property type="term" value="C:nucleus"/>
    <property type="evidence" value="ECO:0007669"/>
    <property type="project" value="UniProtKB-SubCell"/>
</dbReference>
<evidence type="ECO:0000256" key="4">
    <source>
        <dbReference type="ARBA" id="ARBA00022694"/>
    </source>
</evidence>
<dbReference type="PIRSF" id="PIRSF017233">
    <property type="entry name" value="IKAP"/>
    <property type="match status" value="1"/>
</dbReference>
<dbReference type="GO" id="GO:0033588">
    <property type="term" value="C:elongator holoenzyme complex"/>
    <property type="evidence" value="ECO:0007669"/>
    <property type="project" value="InterPro"/>
</dbReference>
<keyword evidence="5" id="KW-0539">Nucleus</keyword>
<sequence>MRNLRNIQRSAITFPEEGLPPSACTWDVENNSLICVFGPAPCSTLIELKRVKFYPNDDERHHMIASWDAPCPNPDTACDKVLDVHYFPDTASYCLILAGGDIVVVREDPLAGEELLEIVGSVDAGITAAAWSPDEELLSICTKAGTFLLMSRDFENVADVSFSPEDIKASNHVSVGWGKAETQFKGKRAKTLHDPTMPEKVDEGVLSEFDDMRVTISWRGDGAYVAVNAVEGSRRMIRVLSREGVLDSVSEPVDNLEGALSWRPAGNIIAGIQRRTDQTAVVFFERNGLHHGSFPLRLSDAEKVDWGSKIELKWNVDSTVLAVCFVDRVQLWTMGNYHYYLKQEIRLPGPQDLFGGLIWHPERPLQLAIFGTYGKGMPSGGLSATTHVADIVLLLDYTTVVAKGPVTPPDDYGVVSVIDGRNLLLTPLRHGNVPPPMALHELHLEHNIVDVAMDPLSSCLAVLDFAGFSVYEYKISSKKAPAPKLLERRYFEEPHMVPYQLVIGGQDELYILAHDWKNNRDAIFLIDKEIYGYTEPRISTMFLAIGHKELCVENVAGHVKLIPSVSGVDIPQDVTSPPVFCPQVEQIKRGEEHITIGLSSSGQLYANDRLLTSSCTSFLVTPAHLIFTTTQHLLKFAHLTAVEELEVPPDEPETDERCRSIERGARLVTVIPSASSLVLQMPRGNLETIYPRALVLASIRNDIAELNYKAAFLTCRKQRVDMNILHDHAPQQFMECVNVFIEQIRSVEHIDLFLSQLREEDVSKTMYKETLRQAGAATATAEEAQKIATLATVASESKINRICDAFLKALEDRRATNLQNIITANVCKSPPDLEGGLTVVAKLRALDESLAETAAEHICFLADVNKLYDTALGMYDLDLALVIAQQSQKDPREYLPYLQTLQTLPPLRQHFTIDNDLGRHSKALSSLHELDAFDELAAYAEKHALYAPAIDLYKYNPARLAALTRLYAAHLASNNRNHEAGLAYESLSDYAAALAAYRAAASWREALSCATLIPLPEAEIASLAESLAEGLVEAKEYTDAATVYLDYLDAPTSAARELCKAYAFADALRLVGLKRQPALLEVVDAGLVDGFGAMTELLAECKGQLHAQVPRLRELRVKKAANPLAFYAGDAEPGEGGDFPDNVSLAPTDASTSGGTFLTRYTGKTGGTAGTGVSRRTSKNRRREERKRARGKKGSVYEEEYLIKSIGRLVERVNAVNGEVGRLVEGLVRRGMRERAQAVEGGMRDVVGICEGVVGEVFSAAKKMGEEEGERPVGADGVLWDSLEETRTGSVAPVVKAFERLSLLE</sequence>
<dbReference type="Pfam" id="PF23925">
    <property type="entry name" value="A-sol_ELP1"/>
    <property type="match status" value="1"/>
</dbReference>
<dbReference type="InterPro" id="IPR056167">
    <property type="entry name" value="A-sol_ELP1"/>
</dbReference>
<evidence type="ECO:0000259" key="8">
    <source>
        <dbReference type="Pfam" id="PF23797"/>
    </source>
</evidence>
<dbReference type="InterPro" id="IPR056165">
    <property type="entry name" value="Beta-prop_ELP1_2nd"/>
</dbReference>
<feature type="domain" description="ELP1 alpha-solenoid" evidence="10">
    <location>
        <begin position="692"/>
        <end position="901"/>
    </location>
</feature>
<evidence type="ECO:0000259" key="9">
    <source>
        <dbReference type="Pfam" id="PF23878"/>
    </source>
</evidence>
<comment type="function">
    <text evidence="5">Component of the elongator complex which is required for multiple tRNA modifications, including mcm5U (5-methoxycarbonylmethyl uridine), mcm5s2U (5-methoxycarbonylmethyl-2-thiouridine), and ncm5U (5-carbamoylmethyl uridine). The elongator complex catalyzes formation of carboxymethyluridine in the wobble base at position 34 in tRNAs.</text>
</comment>
<dbReference type="InterPro" id="IPR056169">
    <property type="entry name" value="HB_ELP1"/>
</dbReference>
<dbReference type="InterPro" id="IPR006849">
    <property type="entry name" value="Elp1"/>
</dbReference>
<keyword evidence="12" id="KW-0808">Transferase</keyword>
<dbReference type="GO" id="GO:0002926">
    <property type="term" value="P:tRNA wobble base 5-methoxycarbonylmethyl-2-thiouridinylation"/>
    <property type="evidence" value="ECO:0007669"/>
    <property type="project" value="TreeGrafter"/>
</dbReference>
<feature type="domain" description="ELP1 TPR" evidence="9">
    <location>
        <begin position="909"/>
        <end position="1069"/>
    </location>
</feature>
<keyword evidence="13" id="KW-1185">Reference proteome</keyword>
<feature type="region of interest" description="Disordered" evidence="6">
    <location>
        <begin position="1154"/>
        <end position="1191"/>
    </location>
</feature>
<keyword evidence="3 5" id="KW-0963">Cytoplasm</keyword>
<dbReference type="Pfam" id="PF23797">
    <property type="entry name" value="Beta-prop_ELP1_2nd"/>
    <property type="match status" value="1"/>
</dbReference>
<dbReference type="InterPro" id="IPR056164">
    <property type="entry name" value="Beta-prop_ELP1_1st"/>
</dbReference>
<evidence type="ECO:0000259" key="7">
    <source>
        <dbReference type="Pfam" id="PF04762"/>
    </source>
</evidence>
<feature type="domain" description="ELP1 three-helical bundle" evidence="11">
    <location>
        <begin position="1087"/>
        <end position="1252"/>
    </location>
</feature>
<dbReference type="SUPFAM" id="SSF69322">
    <property type="entry name" value="Tricorn protease domain 2"/>
    <property type="match status" value="1"/>
</dbReference>
<evidence type="ECO:0000313" key="13">
    <source>
        <dbReference type="Proteomes" id="UP000799640"/>
    </source>
</evidence>
<dbReference type="PANTHER" id="PTHR12747">
    <property type="entry name" value="ELONGATOR COMPLEX PROTEIN 1"/>
    <property type="match status" value="1"/>
</dbReference>
<dbReference type="Pfam" id="PF04762">
    <property type="entry name" value="Beta-prop_ELP1_1st"/>
    <property type="match status" value="1"/>
</dbReference>
<comment type="similarity">
    <text evidence="2 5">Belongs to the ELP1/IKA1 family.</text>
</comment>
<dbReference type="UniPathway" id="UPA00988"/>
<name>A0A6G1HTH5_9PEZI</name>
<dbReference type="PANTHER" id="PTHR12747:SF0">
    <property type="entry name" value="ELONGATOR COMPLEX PROTEIN 1"/>
    <property type="match status" value="1"/>
</dbReference>
<dbReference type="GO" id="GO:0016301">
    <property type="term" value="F:kinase activity"/>
    <property type="evidence" value="ECO:0007669"/>
    <property type="project" value="UniProtKB-KW"/>
</dbReference>
<comment type="subcellular location">
    <subcellularLocation>
        <location evidence="5">Cytoplasm</location>
    </subcellularLocation>
    <subcellularLocation>
        <location evidence="5">Nucleus</location>
    </subcellularLocation>
</comment>
<evidence type="ECO:0000313" key="12">
    <source>
        <dbReference type="EMBL" id="KAF2399320.1"/>
    </source>
</evidence>
<evidence type="ECO:0000259" key="11">
    <source>
        <dbReference type="Pfam" id="PF23936"/>
    </source>
</evidence>
<dbReference type="Pfam" id="PF23936">
    <property type="entry name" value="HB_ELP1"/>
    <property type="match status" value="1"/>
</dbReference>
<dbReference type="EMBL" id="ML996698">
    <property type="protein sequence ID" value="KAF2399320.1"/>
    <property type="molecule type" value="Genomic_DNA"/>
</dbReference>
<dbReference type="GO" id="GO:0005829">
    <property type="term" value="C:cytosol"/>
    <property type="evidence" value="ECO:0007669"/>
    <property type="project" value="TreeGrafter"/>
</dbReference>
<dbReference type="Proteomes" id="UP000799640">
    <property type="component" value="Unassembled WGS sequence"/>
</dbReference>
<dbReference type="GO" id="GO:0000049">
    <property type="term" value="F:tRNA binding"/>
    <property type="evidence" value="ECO:0007669"/>
    <property type="project" value="TreeGrafter"/>
</dbReference>
<dbReference type="InterPro" id="IPR056166">
    <property type="entry name" value="TPR_ELP1"/>
</dbReference>
<dbReference type="OrthoDB" id="40048at2759"/>
<reference evidence="12" key="1">
    <citation type="journal article" date="2020" name="Stud. Mycol.">
        <title>101 Dothideomycetes genomes: a test case for predicting lifestyles and emergence of pathogens.</title>
        <authorList>
            <person name="Haridas S."/>
            <person name="Albert R."/>
            <person name="Binder M."/>
            <person name="Bloem J."/>
            <person name="Labutti K."/>
            <person name="Salamov A."/>
            <person name="Andreopoulos B."/>
            <person name="Baker S."/>
            <person name="Barry K."/>
            <person name="Bills G."/>
            <person name="Bluhm B."/>
            <person name="Cannon C."/>
            <person name="Castanera R."/>
            <person name="Culley D."/>
            <person name="Daum C."/>
            <person name="Ezra D."/>
            <person name="Gonzalez J."/>
            <person name="Henrissat B."/>
            <person name="Kuo A."/>
            <person name="Liang C."/>
            <person name="Lipzen A."/>
            <person name="Lutzoni F."/>
            <person name="Magnuson J."/>
            <person name="Mondo S."/>
            <person name="Nolan M."/>
            <person name="Ohm R."/>
            <person name="Pangilinan J."/>
            <person name="Park H.-J."/>
            <person name="Ramirez L."/>
            <person name="Alfaro M."/>
            <person name="Sun H."/>
            <person name="Tritt A."/>
            <person name="Yoshinaga Y."/>
            <person name="Zwiers L.-H."/>
            <person name="Turgeon B."/>
            <person name="Goodwin S."/>
            <person name="Spatafora J."/>
            <person name="Crous P."/>
            <person name="Grigoriev I."/>
        </authorList>
    </citation>
    <scope>NUCLEOTIDE SEQUENCE</scope>
    <source>
        <strain evidence="12">CBS 262.69</strain>
    </source>
</reference>
<evidence type="ECO:0000259" key="10">
    <source>
        <dbReference type="Pfam" id="PF23925"/>
    </source>
</evidence>